<keyword evidence="15" id="KW-1185">Reference proteome</keyword>
<evidence type="ECO:0000256" key="4">
    <source>
        <dbReference type="ARBA" id="ARBA00022643"/>
    </source>
</evidence>
<name>A0A163DLR5_PHYB8</name>
<comment type="catalytic activity">
    <reaction evidence="12">
        <text>FMN + ATP + H(+) = FAD + diphosphate</text>
        <dbReference type="Rhea" id="RHEA:17237"/>
        <dbReference type="ChEBI" id="CHEBI:15378"/>
        <dbReference type="ChEBI" id="CHEBI:30616"/>
        <dbReference type="ChEBI" id="CHEBI:33019"/>
        <dbReference type="ChEBI" id="CHEBI:57692"/>
        <dbReference type="ChEBI" id="CHEBI:58210"/>
        <dbReference type="EC" id="2.7.7.2"/>
    </reaction>
</comment>
<dbReference type="InterPro" id="IPR014729">
    <property type="entry name" value="Rossmann-like_a/b/a_fold"/>
</dbReference>
<evidence type="ECO:0000256" key="3">
    <source>
        <dbReference type="ARBA" id="ARBA00022630"/>
    </source>
</evidence>
<evidence type="ECO:0000256" key="11">
    <source>
        <dbReference type="ARBA" id="ARBA00031871"/>
    </source>
</evidence>
<dbReference type="STRING" id="763407.A0A163DLR5"/>
<evidence type="ECO:0000259" key="13">
    <source>
        <dbReference type="Pfam" id="PF01507"/>
    </source>
</evidence>
<dbReference type="CDD" id="cd23948">
    <property type="entry name" value="FAD_synthase"/>
    <property type="match status" value="1"/>
</dbReference>
<dbReference type="VEuPathDB" id="FungiDB:PHYBLDRAFT_170087"/>
<dbReference type="SUPFAM" id="SSF52402">
    <property type="entry name" value="Adenine nucleotide alpha hydrolases-like"/>
    <property type="match status" value="1"/>
</dbReference>
<evidence type="ECO:0000256" key="6">
    <source>
        <dbReference type="ARBA" id="ARBA00022695"/>
    </source>
</evidence>
<dbReference type="InParanoid" id="A0A163DLR5"/>
<dbReference type="PANTHER" id="PTHR23293">
    <property type="entry name" value="FAD SYNTHETASE-RELATED FMN ADENYLYLTRANSFERASE"/>
    <property type="match status" value="1"/>
</dbReference>
<dbReference type="EC" id="2.7.7.2" evidence="2"/>
<dbReference type="EMBL" id="KV440984">
    <property type="protein sequence ID" value="OAD72190.1"/>
    <property type="molecule type" value="Genomic_DNA"/>
</dbReference>
<comment type="pathway">
    <text evidence="1">Cofactor biosynthesis; FAD biosynthesis; FAD from FMN: step 1/1.</text>
</comment>
<dbReference type="GO" id="GO:0003919">
    <property type="term" value="F:FMN adenylyltransferase activity"/>
    <property type="evidence" value="ECO:0007669"/>
    <property type="project" value="UniProtKB-EC"/>
</dbReference>
<keyword evidence="5" id="KW-0808">Transferase</keyword>
<organism evidence="14 15">
    <name type="scientific">Phycomyces blakesleeanus (strain ATCC 8743b / DSM 1359 / FGSC 10004 / NBRC 33097 / NRRL 1555)</name>
    <dbReference type="NCBI Taxonomy" id="763407"/>
    <lineage>
        <taxon>Eukaryota</taxon>
        <taxon>Fungi</taxon>
        <taxon>Fungi incertae sedis</taxon>
        <taxon>Mucoromycota</taxon>
        <taxon>Mucoromycotina</taxon>
        <taxon>Mucoromycetes</taxon>
        <taxon>Mucorales</taxon>
        <taxon>Phycomycetaceae</taxon>
        <taxon>Phycomyces</taxon>
    </lineage>
</organism>
<feature type="domain" description="Phosphoadenosine phosphosulphate reductase" evidence="13">
    <location>
        <begin position="75"/>
        <end position="142"/>
    </location>
</feature>
<accession>A0A163DLR5</accession>
<dbReference type="Pfam" id="PF01507">
    <property type="entry name" value="PAPS_reduct"/>
    <property type="match status" value="2"/>
</dbReference>
<evidence type="ECO:0000256" key="5">
    <source>
        <dbReference type="ARBA" id="ARBA00022679"/>
    </source>
</evidence>
<gene>
    <name evidence="14" type="ORF">PHYBLDRAFT_170087</name>
</gene>
<dbReference type="InterPro" id="IPR002500">
    <property type="entry name" value="PAPS_reduct_dom"/>
</dbReference>
<evidence type="ECO:0000256" key="8">
    <source>
        <dbReference type="ARBA" id="ARBA00022827"/>
    </source>
</evidence>
<keyword evidence="4" id="KW-0288">FMN</keyword>
<dbReference type="GeneID" id="28997153"/>
<keyword evidence="9" id="KW-0067">ATP-binding</keyword>
<dbReference type="PANTHER" id="PTHR23293:SF9">
    <property type="entry name" value="FAD SYNTHASE"/>
    <property type="match status" value="1"/>
</dbReference>
<evidence type="ECO:0000256" key="7">
    <source>
        <dbReference type="ARBA" id="ARBA00022741"/>
    </source>
</evidence>
<feature type="domain" description="Phosphoadenosine phosphosulphate reductase" evidence="13">
    <location>
        <begin position="156"/>
        <end position="240"/>
    </location>
</feature>
<dbReference type="RefSeq" id="XP_018290230.1">
    <property type="nucleotide sequence ID" value="XM_018436247.1"/>
</dbReference>
<dbReference type="OrthoDB" id="270728at2759"/>
<evidence type="ECO:0000256" key="2">
    <source>
        <dbReference type="ARBA" id="ARBA00012393"/>
    </source>
</evidence>
<reference evidence="15" key="1">
    <citation type="submission" date="2015-06" db="EMBL/GenBank/DDBJ databases">
        <title>Expansion of signal transduction pathways in fungi by whole-genome duplication.</title>
        <authorList>
            <consortium name="DOE Joint Genome Institute"/>
            <person name="Corrochano L.M."/>
            <person name="Kuo A."/>
            <person name="Marcet-Houben M."/>
            <person name="Polaino S."/>
            <person name="Salamov A."/>
            <person name="Villalobos J.M."/>
            <person name="Alvarez M.I."/>
            <person name="Avalos J."/>
            <person name="Benito E.P."/>
            <person name="Benoit I."/>
            <person name="Burger G."/>
            <person name="Camino L.P."/>
            <person name="Canovas D."/>
            <person name="Cerda-Olmedo E."/>
            <person name="Cheng J.-F."/>
            <person name="Dominguez A."/>
            <person name="Elias M."/>
            <person name="Eslava A.P."/>
            <person name="Glaser F."/>
            <person name="Grimwood J."/>
            <person name="Gutierrez G."/>
            <person name="Heitman J."/>
            <person name="Henrissat B."/>
            <person name="Iturriaga E.A."/>
            <person name="Lang B.F."/>
            <person name="Lavin J.L."/>
            <person name="Lee S."/>
            <person name="Li W."/>
            <person name="Lindquist E."/>
            <person name="Lopez-Garcia S."/>
            <person name="Luque E.M."/>
            <person name="Marcos A.T."/>
            <person name="Martin J."/>
            <person name="McCluskey K."/>
            <person name="Medina H.R."/>
            <person name="Miralles-Duran A."/>
            <person name="Miyazaki A."/>
            <person name="Munoz-Torres E."/>
            <person name="Oguiza J.A."/>
            <person name="Ohm R."/>
            <person name="Olmedo M."/>
            <person name="Orejas M."/>
            <person name="Ortiz-Castellanos L."/>
            <person name="Pisabarro A.G."/>
            <person name="Rodriguez-Romero J."/>
            <person name="Ruiz-Herrera J."/>
            <person name="Ruiz-Vazquez R."/>
            <person name="Sanz C."/>
            <person name="Schackwitz W."/>
            <person name="Schmutz J."/>
            <person name="Shahriari M."/>
            <person name="Shelest E."/>
            <person name="Silva-Franco F."/>
            <person name="Soanes D."/>
            <person name="Syed K."/>
            <person name="Tagua V.G."/>
            <person name="Talbot N.J."/>
            <person name="Thon M."/>
            <person name="De vries R.P."/>
            <person name="Wiebenga A."/>
            <person name="Yadav J.S."/>
            <person name="Braun E.L."/>
            <person name="Baker S."/>
            <person name="Garre V."/>
            <person name="Horwitz B."/>
            <person name="Torres-Martinez S."/>
            <person name="Idnurm A."/>
            <person name="Herrera-Estrella A."/>
            <person name="Gabaldon T."/>
            <person name="Grigoriev I.V."/>
        </authorList>
    </citation>
    <scope>NUCLEOTIDE SEQUENCE [LARGE SCALE GENOMIC DNA]</scope>
    <source>
        <strain evidence="15">NRRL 1555(-)</strain>
    </source>
</reference>
<keyword evidence="6" id="KW-0548">Nucleotidyltransferase</keyword>
<evidence type="ECO:0000256" key="12">
    <source>
        <dbReference type="ARBA" id="ARBA00049494"/>
    </source>
</evidence>
<evidence type="ECO:0000313" key="14">
    <source>
        <dbReference type="EMBL" id="OAD72190.1"/>
    </source>
</evidence>
<sequence>MTANYSIQTTKLNNDGCTTRQVDPVLETKDKYDFGYIERTVYEFADSDDTLGPQVKEALSVIEQTYKTYGLDATALSFNGGKDCTVLLHLVVAVLSRLHKDRQHLRTVFVTCPNPFPHVDAFVNVCTRRYHLDCIAIPGPMRPALQEFLSCSSPSPKAIFVGIRRNDPYAETLTHFNKTDKGWPDFMRVHPIIDWTYKDIWGFLLKLRIPYCSLYDYGGVGKEGCEVGYTSLGSMENTHPNPQLRNESGDGFKPAYMLQDETYERCGRVGSSVS</sequence>
<dbReference type="GO" id="GO:0005524">
    <property type="term" value="F:ATP binding"/>
    <property type="evidence" value="ECO:0007669"/>
    <property type="project" value="UniProtKB-KW"/>
</dbReference>
<keyword evidence="3" id="KW-0285">Flavoprotein</keyword>
<evidence type="ECO:0000256" key="1">
    <source>
        <dbReference type="ARBA" id="ARBA00004726"/>
    </source>
</evidence>
<proteinExistence type="predicted"/>
<keyword evidence="7" id="KW-0547">Nucleotide-binding</keyword>
<protein>
    <recommendedName>
        <fullName evidence="2">FAD synthase</fullName>
        <ecNumber evidence="2">2.7.7.2</ecNumber>
    </recommendedName>
    <alternativeName>
        <fullName evidence="10">FAD pyrophosphorylase</fullName>
    </alternativeName>
    <alternativeName>
        <fullName evidence="11">FMN adenylyltransferase</fullName>
    </alternativeName>
</protein>
<keyword evidence="8" id="KW-0274">FAD</keyword>
<evidence type="ECO:0000313" key="15">
    <source>
        <dbReference type="Proteomes" id="UP000077315"/>
    </source>
</evidence>
<dbReference type="FunCoup" id="A0A163DLR5">
    <property type="interactions" value="149"/>
</dbReference>
<evidence type="ECO:0000256" key="9">
    <source>
        <dbReference type="ARBA" id="ARBA00022840"/>
    </source>
</evidence>
<dbReference type="Proteomes" id="UP000077315">
    <property type="component" value="Unassembled WGS sequence"/>
</dbReference>
<dbReference type="GO" id="GO:0006747">
    <property type="term" value="P:FAD biosynthetic process"/>
    <property type="evidence" value="ECO:0007669"/>
    <property type="project" value="TreeGrafter"/>
</dbReference>
<dbReference type="Gene3D" id="3.40.50.620">
    <property type="entry name" value="HUPs"/>
    <property type="match status" value="1"/>
</dbReference>
<dbReference type="AlphaFoldDB" id="A0A163DLR5"/>
<evidence type="ECO:0000256" key="10">
    <source>
        <dbReference type="ARBA" id="ARBA00031145"/>
    </source>
</evidence>